<dbReference type="GO" id="GO:0005524">
    <property type="term" value="F:ATP binding"/>
    <property type="evidence" value="ECO:0007669"/>
    <property type="project" value="UniProtKB-KW"/>
</dbReference>
<dbReference type="GO" id="GO:0016887">
    <property type="term" value="F:ATP hydrolysis activity"/>
    <property type="evidence" value="ECO:0007669"/>
    <property type="project" value="InterPro"/>
</dbReference>
<feature type="domain" description="ABC transporter" evidence="10">
    <location>
        <begin position="2"/>
        <end position="238"/>
    </location>
</feature>
<dbReference type="InterPro" id="IPR003439">
    <property type="entry name" value="ABC_transporter-like_ATP-bd"/>
</dbReference>
<keyword evidence="6" id="KW-0547">Nucleotide-binding</keyword>
<protein>
    <submittedName>
        <fullName evidence="11">D-ribose transporter ATP binding protein</fullName>
    </submittedName>
</protein>
<comment type="subcellular location">
    <subcellularLocation>
        <location evidence="1">Cell membrane</location>
        <topology evidence="1">Peripheral membrane protein</topology>
    </subcellularLocation>
</comment>
<dbReference type="FunFam" id="3.40.50.300:FF:000127">
    <property type="entry name" value="Ribose import ATP-binding protein RbsA"/>
    <property type="match status" value="1"/>
</dbReference>
<dbReference type="AlphaFoldDB" id="A0A0X1KSN4"/>
<evidence type="ECO:0000259" key="10">
    <source>
        <dbReference type="PROSITE" id="PS50893"/>
    </source>
</evidence>
<dbReference type="CDD" id="cd03216">
    <property type="entry name" value="ABC_Carb_Monos_I"/>
    <property type="match status" value="1"/>
</dbReference>
<keyword evidence="3" id="KW-1003">Cell membrane</keyword>
<keyword evidence="4" id="KW-0762">Sugar transport</keyword>
<keyword evidence="12" id="KW-1185">Reference proteome</keyword>
<dbReference type="PATRIC" id="fig|1123384.7.peg.1831"/>
<sequence length="508" mass="56499">MLEAKNITKTFPGVVAVNDVSFAVKEETVTAIVGENGAGKSTLMKILAGVYSDYVGKMFLKGKEVHFKNPREAIDAGIVLIPQELDLVPNLTVMENIHLGREPLDFWGFVNYRKMYAETKDLLSRVRLRIDPKKKVADLSTGQQQLVAIAKALASQAMIIIMDEPTSAISEKEIENLFEIVRDLRQQGKAILYISHKLDEVFAIADEIMIMRDGKLVARGDIKDFSYDDVVRLMVGRSIEQFYVKGQSEIRDEVLRVENMSVLDPDREDLIVDNVSFSVRKGEILGVYGLIGAGRTELMEAIFGFHHPSRISGDVFIEGKKVSIRTPADAIKAGIGYVPEDRKLSGLILQLTVLLNFSLPNLKNLSRFGFIRMNQEKDLAREYVRKLGIKTTSLNQLVENLSGGNQQKVVLAKWLALRPKVLLLDEPTRGIDVNAKSELYSLISELAKAGLGIVLVSSELPEVLAMSDRIMVMSEGKKTAEFTKEEASEEKLLKAAIPRSFRLVSASS</sequence>
<dbReference type="PROSITE" id="PS50893">
    <property type="entry name" value="ABC_TRANSPORTER_2"/>
    <property type="match status" value="2"/>
</dbReference>
<dbReference type="Gene3D" id="3.40.50.300">
    <property type="entry name" value="P-loop containing nucleotide triphosphate hydrolases"/>
    <property type="match status" value="2"/>
</dbReference>
<keyword evidence="5" id="KW-0677">Repeat</keyword>
<evidence type="ECO:0000313" key="12">
    <source>
        <dbReference type="Proteomes" id="UP000077469"/>
    </source>
</evidence>
<feature type="domain" description="ABC transporter" evidence="10">
    <location>
        <begin position="255"/>
        <end position="500"/>
    </location>
</feature>
<evidence type="ECO:0000313" key="11">
    <source>
        <dbReference type="EMBL" id="AJC74308.1"/>
    </source>
</evidence>
<evidence type="ECO:0000256" key="4">
    <source>
        <dbReference type="ARBA" id="ARBA00022597"/>
    </source>
</evidence>
<evidence type="ECO:0000256" key="5">
    <source>
        <dbReference type="ARBA" id="ARBA00022737"/>
    </source>
</evidence>
<dbReference type="PANTHER" id="PTHR43790:SF3">
    <property type="entry name" value="D-ALLOSE IMPORT ATP-BINDING PROTEIN ALSA-RELATED"/>
    <property type="match status" value="1"/>
</dbReference>
<accession>A0A0X1KSN4</accession>
<dbReference type="Proteomes" id="UP000077469">
    <property type="component" value="Chromosome"/>
</dbReference>
<gene>
    <name evidence="11" type="ORF">AJ81_09115</name>
</gene>
<evidence type="ECO:0000256" key="1">
    <source>
        <dbReference type="ARBA" id="ARBA00004202"/>
    </source>
</evidence>
<dbReference type="SUPFAM" id="SSF52540">
    <property type="entry name" value="P-loop containing nucleoside triphosphate hydrolases"/>
    <property type="match status" value="2"/>
</dbReference>
<dbReference type="PANTHER" id="PTHR43790">
    <property type="entry name" value="CARBOHYDRATE TRANSPORT ATP-BINDING PROTEIN MG119-RELATED"/>
    <property type="match status" value="1"/>
</dbReference>
<dbReference type="InterPro" id="IPR027417">
    <property type="entry name" value="P-loop_NTPase"/>
</dbReference>
<dbReference type="EMBL" id="CP007141">
    <property type="protein sequence ID" value="AJC74308.1"/>
    <property type="molecule type" value="Genomic_DNA"/>
</dbReference>
<name>A0A0X1KSN4_9THEM</name>
<dbReference type="CDD" id="cd03215">
    <property type="entry name" value="ABC_Carb_Monos_II"/>
    <property type="match status" value="1"/>
</dbReference>
<dbReference type="Pfam" id="PF00005">
    <property type="entry name" value="ABC_tran"/>
    <property type="match status" value="2"/>
</dbReference>
<dbReference type="KEGG" id="phy:AJ81_09115"/>
<dbReference type="InterPro" id="IPR003593">
    <property type="entry name" value="AAA+_ATPase"/>
</dbReference>
<dbReference type="PROSITE" id="PS00211">
    <property type="entry name" value="ABC_TRANSPORTER_1"/>
    <property type="match status" value="1"/>
</dbReference>
<dbReference type="PaxDb" id="1123384-AJ81_09115"/>
<evidence type="ECO:0000256" key="3">
    <source>
        <dbReference type="ARBA" id="ARBA00022475"/>
    </source>
</evidence>
<dbReference type="GO" id="GO:0005886">
    <property type="term" value="C:plasma membrane"/>
    <property type="evidence" value="ECO:0007669"/>
    <property type="project" value="UniProtKB-SubCell"/>
</dbReference>
<keyword evidence="8" id="KW-1278">Translocase</keyword>
<reference evidence="11 12" key="1">
    <citation type="submission" date="2014-01" db="EMBL/GenBank/DDBJ databases">
        <title>Genome sequencing of Thermotog hypogea.</title>
        <authorList>
            <person name="Zhang X."/>
            <person name="Alvare G."/>
            <person name="Fristensky B."/>
            <person name="Chen L."/>
            <person name="Suen T."/>
            <person name="Chen Q."/>
            <person name="Ma K."/>
        </authorList>
    </citation>
    <scope>NUCLEOTIDE SEQUENCE [LARGE SCALE GENOMIC DNA]</scope>
    <source>
        <strain evidence="11 12">DSM 11164</strain>
    </source>
</reference>
<dbReference type="InterPro" id="IPR017871">
    <property type="entry name" value="ABC_transporter-like_CS"/>
</dbReference>
<dbReference type="STRING" id="1123384.AJ81_09115"/>
<organism evidence="11 12">
    <name type="scientific">Pseudothermotoga hypogea DSM 11164 = NBRC 106472</name>
    <dbReference type="NCBI Taxonomy" id="1123384"/>
    <lineage>
        <taxon>Bacteria</taxon>
        <taxon>Thermotogati</taxon>
        <taxon>Thermotogota</taxon>
        <taxon>Thermotogae</taxon>
        <taxon>Thermotogales</taxon>
        <taxon>Thermotogaceae</taxon>
        <taxon>Pseudothermotoga</taxon>
    </lineage>
</organism>
<dbReference type="InterPro" id="IPR050107">
    <property type="entry name" value="ABC_carbohydrate_import_ATPase"/>
</dbReference>
<evidence type="ECO:0000256" key="2">
    <source>
        <dbReference type="ARBA" id="ARBA00022448"/>
    </source>
</evidence>
<proteinExistence type="predicted"/>
<keyword evidence="7" id="KW-0067">ATP-binding</keyword>
<evidence type="ECO:0000256" key="6">
    <source>
        <dbReference type="ARBA" id="ARBA00022741"/>
    </source>
</evidence>
<evidence type="ECO:0000256" key="9">
    <source>
        <dbReference type="ARBA" id="ARBA00023136"/>
    </source>
</evidence>
<evidence type="ECO:0000256" key="7">
    <source>
        <dbReference type="ARBA" id="ARBA00022840"/>
    </source>
</evidence>
<keyword evidence="2" id="KW-0813">Transport</keyword>
<evidence type="ECO:0000256" key="8">
    <source>
        <dbReference type="ARBA" id="ARBA00022967"/>
    </source>
</evidence>
<keyword evidence="9" id="KW-0472">Membrane</keyword>
<dbReference type="SMART" id="SM00382">
    <property type="entry name" value="AAA"/>
    <property type="match status" value="2"/>
</dbReference>